<evidence type="ECO:0000313" key="11">
    <source>
        <dbReference type="EMBL" id="TPX78357.1"/>
    </source>
</evidence>
<keyword evidence="7 8" id="KW-0694">RNA-binding</keyword>
<dbReference type="GO" id="GO:0000956">
    <property type="term" value="P:nuclear-transcribed mRNA catabolic process"/>
    <property type="evidence" value="ECO:0007669"/>
    <property type="project" value="UniProtKB-UniRule"/>
</dbReference>
<feature type="compositionally biased region" description="Polar residues" evidence="9">
    <location>
        <begin position="372"/>
        <end position="389"/>
    </location>
</feature>
<keyword evidence="5 8" id="KW-0269">Exonuclease</keyword>
<evidence type="ECO:0000256" key="7">
    <source>
        <dbReference type="ARBA" id="ARBA00022884"/>
    </source>
</evidence>
<dbReference type="InterPro" id="IPR001900">
    <property type="entry name" value="RNase_II/R"/>
</dbReference>
<reference evidence="11 12" key="1">
    <citation type="journal article" date="2019" name="Sci. Rep.">
        <title>Comparative genomics of chytrid fungi reveal insights into the obligate biotrophic and pathogenic lifestyle of Synchytrium endobioticum.</title>
        <authorList>
            <person name="van de Vossenberg B.T.L.H."/>
            <person name="Warris S."/>
            <person name="Nguyen H.D.T."/>
            <person name="van Gent-Pelzer M.P.E."/>
            <person name="Joly D.L."/>
            <person name="van de Geest H.C."/>
            <person name="Bonants P.J.M."/>
            <person name="Smith D.S."/>
            <person name="Levesque C.A."/>
            <person name="van der Lee T.A.J."/>
        </authorList>
    </citation>
    <scope>NUCLEOTIDE SEQUENCE [LARGE SCALE GENOMIC DNA]</scope>
    <source>
        <strain evidence="11 12">CBS 675.73</strain>
    </source>
</reference>
<dbReference type="InterPro" id="IPR050180">
    <property type="entry name" value="RNR_Ribonuclease"/>
</dbReference>
<comment type="similarity">
    <text evidence="8">Belongs to the RNR ribonuclease family. DIS3L2 subfamily.</text>
</comment>
<evidence type="ECO:0000256" key="3">
    <source>
        <dbReference type="ARBA" id="ARBA00022723"/>
    </source>
</evidence>
<dbReference type="PANTHER" id="PTHR23355:SF9">
    <property type="entry name" value="DIS3-LIKE EXONUCLEASE 2"/>
    <property type="match status" value="1"/>
</dbReference>
<dbReference type="SMART" id="SM00955">
    <property type="entry name" value="RNB"/>
    <property type="match status" value="1"/>
</dbReference>
<dbReference type="InterPro" id="IPR041505">
    <property type="entry name" value="Dis3_CSD2"/>
</dbReference>
<dbReference type="GO" id="GO:0000175">
    <property type="term" value="F:3'-5'-RNA exonuclease activity"/>
    <property type="evidence" value="ECO:0007669"/>
    <property type="project" value="UniProtKB-UniRule"/>
</dbReference>
<sequence length="1416" mass="156230">MADSETEVIDFATLSLTTASGTSNDKAASGQPENSDKSKKNKKRKERREKAKQLQTPESREPANASGDVLEYLVGASVPGVGNFEGGKGPSEVNQPHQPAQLSPQKGSSKWQPRLPKTSIGNNGPIESTKAAFISALSSDVPSSAKETPSKKTRNRNKKKNMDTVEQIGSSEGSAANVAAAPPKGAQPHTQSANTIQKTNTIQSSNSIQAGVSSIGKMEAPESFRFNFSGDVKEDSPQTPRSKKSGKKNKDQPASTQINPPADEKIAVRGSSSNADLNIRRIPRATVVPAAPTDDPSASLKIKQNEFVQDLSGIPGRKRGKASGSTRKSQPQDANTQENHVAAPKSQSRESSRHQRTLDVNHAEGTPLSAIGQITSGHSDQNAPSTPSQGPRGRHHQNNGGFKSGGRNDHRNSPFPDQNWGEQSPSLQNHAQHSFQTPTKSSWHNKNGTGGAYAGDTPANASSNENWRGNESGRRRERYNQTPNVQNGGTPGRNGGRQAVFEDYLPLDQVNEGIKKKSLLEGVLRINKRAFFDAYVTVDGLEDDIYIPGKYRRNRAFDGETVVVKILDGAELEKEMKRDVDDEKRRRDMEEERRKKVVLEDDMLEGGEDILESIEIPKEVRMYGKVVFIREKKEARAVIGTLHVDNPTFKGPSRITPGGAVDSSVNTIYFRPHDARVPFVVIPVEHAPSEFLKAPHTFTSTLWRATISRWPPHCQYPYGKVGGMMGLMGEIPVETESLLLENGITWSDFSDEVIGCLPPTPWAIPESEYAIRRDFRSTRIFSIDPATARDLDDALSIVPRPDGTFEVGVHIADVSHFVKIGNELDAEAQNRSTTVYLIQKAIPMLPRLLCEELCSLNPGVERLAFSVTWIMDSNAVPIGQPWFGKSVIKSCAKLSYDHAQALIEGKSWDGLPPVALDGGHTIEDIRADTLRLYNFSVKMRARRYEGGALSINSFKLWFRLDETGNPIHTGVYEMKDSNRMIEEFMLLANMAVAKKISDTFPESAMLRRHELPKPRPLKQFLDFARELGYPMDATTSQSFQDSFNAIDKQEVQDVLRQLAIKPMQRAKYFCTGLLPSSHWVHYALNVPMYTHFTSPIRRYCDLVVHRQLQAALDAEAGQSGSDKPVAIEPHDTTSVGLFSRTCNDRKGASKDAQDASQRLYLSVYLHTLAADPRDGIPLTGLEKILGKGRRGVIAEALVYKVLDRSFDVIVEQYGLEKRCWIEDGEGMLGCSFSKDDKRLTVFWSNDTGSVTENNQAGKTGHKKRAGKMTESLVSEMEGLKLNDTVKADHVLEADNDDDWETDDEDAKMDLKKNHVEQTPIPFSKKQNGVAAFTPGSQKKKSAINAATTISQPIRIFDKVPVVLVADISRSPPEIKVYLLHPNVMALHASKLQQQVKVISYDSSNNFSCPAIDDEAH</sequence>
<dbReference type="InterPro" id="IPR028591">
    <property type="entry name" value="DIS3L2"/>
</dbReference>
<feature type="compositionally biased region" description="Basic and acidic residues" evidence="9">
    <location>
        <begin position="347"/>
        <end position="362"/>
    </location>
</feature>
<comment type="function">
    <text evidence="8">3'-5'-exoribonuclease that specifically recognizes RNAs polyuridylated at their 3' end and mediates their degradation. Component of an exosome-independent RNA degradation pathway that mediates degradation of cytoplasmic mRNAs that have been deadenylated and subsequently uridylated at their 3'.</text>
</comment>
<dbReference type="Proteomes" id="UP000320333">
    <property type="component" value="Unassembled WGS sequence"/>
</dbReference>
<feature type="binding site" evidence="8">
    <location>
        <position position="784"/>
    </location>
    <ligand>
        <name>Mg(2+)</name>
        <dbReference type="ChEBI" id="CHEBI:18420"/>
    </ligand>
</feature>
<feature type="region of interest" description="Disordered" evidence="9">
    <location>
        <begin position="16"/>
        <end position="498"/>
    </location>
</feature>
<evidence type="ECO:0000256" key="9">
    <source>
        <dbReference type="SAM" id="MobiDB-lite"/>
    </source>
</evidence>
<dbReference type="SUPFAM" id="SSF50249">
    <property type="entry name" value="Nucleic acid-binding proteins"/>
    <property type="match status" value="2"/>
</dbReference>
<evidence type="ECO:0000256" key="2">
    <source>
        <dbReference type="ARBA" id="ARBA00022722"/>
    </source>
</evidence>
<keyword evidence="3 8" id="KW-0479">Metal-binding</keyword>
<dbReference type="PANTHER" id="PTHR23355">
    <property type="entry name" value="RIBONUCLEASE"/>
    <property type="match status" value="1"/>
</dbReference>
<evidence type="ECO:0000256" key="8">
    <source>
        <dbReference type="HAMAP-Rule" id="MF_03045"/>
    </source>
</evidence>
<comment type="caution">
    <text evidence="11">The sequence shown here is derived from an EMBL/GenBank/DDBJ whole genome shotgun (WGS) entry which is preliminary data.</text>
</comment>
<dbReference type="GO" id="GO:0003723">
    <property type="term" value="F:RNA binding"/>
    <property type="evidence" value="ECO:0007669"/>
    <property type="project" value="UniProtKB-KW"/>
</dbReference>
<feature type="binding site" evidence="8">
    <location>
        <position position="793"/>
    </location>
    <ligand>
        <name>Mg(2+)</name>
        <dbReference type="ChEBI" id="CHEBI:18420"/>
    </ligand>
</feature>
<keyword evidence="4 8" id="KW-0378">Hydrolase</keyword>
<dbReference type="Pfam" id="PF17216">
    <property type="entry name" value="Rrp44_CSD1"/>
    <property type="match status" value="1"/>
</dbReference>
<dbReference type="HAMAP" id="MF_03045">
    <property type="entry name" value="DIS3L2"/>
    <property type="match status" value="1"/>
</dbReference>
<organism evidence="11 12">
    <name type="scientific">Chytriomyces confervae</name>
    <dbReference type="NCBI Taxonomy" id="246404"/>
    <lineage>
        <taxon>Eukaryota</taxon>
        <taxon>Fungi</taxon>
        <taxon>Fungi incertae sedis</taxon>
        <taxon>Chytridiomycota</taxon>
        <taxon>Chytridiomycota incertae sedis</taxon>
        <taxon>Chytridiomycetes</taxon>
        <taxon>Chytridiales</taxon>
        <taxon>Chytriomycetaceae</taxon>
        <taxon>Chytriomyces</taxon>
    </lineage>
</organism>
<gene>
    <name evidence="11" type="ORF">CcCBS67573_g00410</name>
</gene>
<keyword evidence="12" id="KW-1185">Reference proteome</keyword>
<dbReference type="Pfam" id="PF00773">
    <property type="entry name" value="RNB"/>
    <property type="match status" value="1"/>
</dbReference>
<evidence type="ECO:0000256" key="4">
    <source>
        <dbReference type="ARBA" id="ARBA00022801"/>
    </source>
</evidence>
<dbReference type="Gene3D" id="2.40.50.700">
    <property type="match status" value="1"/>
</dbReference>
<feature type="compositionally biased region" description="Polar residues" evidence="9">
    <location>
        <begin position="92"/>
        <end position="111"/>
    </location>
</feature>
<feature type="domain" description="RNB" evidence="10">
    <location>
        <begin position="772"/>
        <end position="1114"/>
    </location>
</feature>
<dbReference type="InterPro" id="IPR012340">
    <property type="entry name" value="NA-bd_OB-fold"/>
</dbReference>
<dbReference type="Pfam" id="PF17877">
    <property type="entry name" value="Dis3l2_C_term"/>
    <property type="match status" value="1"/>
</dbReference>
<dbReference type="Gene3D" id="2.40.50.690">
    <property type="match status" value="1"/>
</dbReference>
<feature type="compositionally biased region" description="Low complexity" evidence="9">
    <location>
        <begin position="169"/>
        <end position="186"/>
    </location>
</feature>
<evidence type="ECO:0000256" key="1">
    <source>
        <dbReference type="ARBA" id="ARBA00022490"/>
    </source>
</evidence>
<dbReference type="STRING" id="246404.A0A507FUK9"/>
<keyword evidence="2 8" id="KW-0540">Nuclease</keyword>
<dbReference type="OrthoDB" id="372421at2759"/>
<dbReference type="InterPro" id="IPR022966">
    <property type="entry name" value="RNase_II/R_CS"/>
</dbReference>
<dbReference type="Pfam" id="PF17849">
    <property type="entry name" value="OB_Dis3"/>
    <property type="match status" value="1"/>
</dbReference>
<dbReference type="GO" id="GO:1990074">
    <property type="term" value="P:polyuridylation-dependent mRNA catabolic process"/>
    <property type="evidence" value="ECO:0007669"/>
    <property type="project" value="UniProtKB-UniRule"/>
</dbReference>
<evidence type="ECO:0000256" key="6">
    <source>
        <dbReference type="ARBA" id="ARBA00022842"/>
    </source>
</evidence>
<dbReference type="EMBL" id="QEAP01000005">
    <property type="protein sequence ID" value="TPX78357.1"/>
    <property type="molecule type" value="Genomic_DNA"/>
</dbReference>
<keyword evidence="6 8" id="KW-0460">Magnesium</keyword>
<dbReference type="PROSITE" id="PS01175">
    <property type="entry name" value="RIBONUCLEASE_II"/>
    <property type="match status" value="1"/>
</dbReference>
<dbReference type="InterPro" id="IPR033771">
    <property type="entry name" value="Rrp44_CSD1"/>
</dbReference>
<dbReference type="Gene3D" id="2.40.50.140">
    <property type="entry name" value="Nucleic acid-binding proteins"/>
    <property type="match status" value="1"/>
</dbReference>
<protein>
    <recommendedName>
        <fullName evidence="8">DIS3-like exonuclease 2</fullName>
        <ecNumber evidence="8">3.1.13.-</ecNumber>
    </recommendedName>
</protein>
<name>A0A507FUK9_9FUNG</name>
<feature type="compositionally biased region" description="Polar residues" evidence="9">
    <location>
        <begin position="188"/>
        <end position="212"/>
    </location>
</feature>
<evidence type="ECO:0000259" key="10">
    <source>
        <dbReference type="SMART" id="SM00955"/>
    </source>
</evidence>
<accession>A0A507FUK9</accession>
<feature type="compositionally biased region" description="Polar residues" evidence="9">
    <location>
        <begin position="323"/>
        <end position="339"/>
    </location>
</feature>
<evidence type="ECO:0000313" key="12">
    <source>
        <dbReference type="Proteomes" id="UP000320333"/>
    </source>
</evidence>
<dbReference type="EC" id="3.1.13.-" evidence="8"/>
<feature type="compositionally biased region" description="Polar residues" evidence="9">
    <location>
        <begin position="136"/>
        <end position="147"/>
    </location>
</feature>
<comment type="cofactor">
    <cofactor evidence="8">
        <name>Mg(2+)</name>
        <dbReference type="ChEBI" id="CHEBI:18420"/>
    </cofactor>
    <cofactor evidence="8">
        <name>Mn(2+)</name>
        <dbReference type="ChEBI" id="CHEBI:29035"/>
    </cofactor>
</comment>
<dbReference type="InterPro" id="IPR041093">
    <property type="entry name" value="Dis3l2-like_C"/>
</dbReference>
<keyword evidence="8" id="KW-0464">Manganese</keyword>
<dbReference type="GO" id="GO:0046872">
    <property type="term" value="F:metal ion binding"/>
    <property type="evidence" value="ECO:0007669"/>
    <property type="project" value="UniProtKB-KW"/>
</dbReference>
<dbReference type="GO" id="GO:0000932">
    <property type="term" value="C:P-body"/>
    <property type="evidence" value="ECO:0007669"/>
    <property type="project" value="UniProtKB-SubCell"/>
</dbReference>
<feature type="compositionally biased region" description="Polar residues" evidence="9">
    <location>
        <begin position="459"/>
        <end position="469"/>
    </location>
</feature>
<keyword evidence="1 8" id="KW-0963">Cytoplasm</keyword>
<feature type="site" description="Important for catalytic activity" evidence="8">
    <location>
        <position position="792"/>
    </location>
</feature>
<proteinExistence type="inferred from homology"/>
<evidence type="ECO:0000256" key="5">
    <source>
        <dbReference type="ARBA" id="ARBA00022839"/>
    </source>
</evidence>
<feature type="compositionally biased region" description="Polar residues" evidence="9">
    <location>
        <begin position="420"/>
        <end position="447"/>
    </location>
</feature>
<comment type="subcellular location">
    <subcellularLocation>
        <location evidence="8">Cytoplasm</location>
    </subcellularLocation>
    <subcellularLocation>
        <location evidence="8">Cytoplasm</location>
        <location evidence="8">P-body</location>
    </subcellularLocation>
</comment>